<accession>A0A8H5XLS7</accession>
<dbReference type="EMBL" id="JAAQPF010000919">
    <property type="protein sequence ID" value="KAF5696048.1"/>
    <property type="molecule type" value="Genomic_DNA"/>
</dbReference>
<name>A0A8H5XLS7_9HYPO</name>
<gene>
    <name evidence="2" type="ORF">FGLOB1_13827</name>
</gene>
<reference evidence="2 3" key="1">
    <citation type="submission" date="2020-05" db="EMBL/GenBank/DDBJ databases">
        <title>Identification and distribution of gene clusters putatively required for synthesis of sphingolipid metabolism inhibitors in phylogenetically diverse species of the filamentous fungus Fusarium.</title>
        <authorList>
            <person name="Kim H.-S."/>
            <person name="Busman M."/>
            <person name="Brown D.W."/>
            <person name="Divon H."/>
            <person name="Uhlig S."/>
            <person name="Proctor R.H."/>
        </authorList>
    </citation>
    <scope>NUCLEOTIDE SEQUENCE [LARGE SCALE GENOMIC DNA]</scope>
    <source>
        <strain evidence="2 3">NRRL 26131</strain>
    </source>
</reference>
<protein>
    <submittedName>
        <fullName evidence="2">Atrophin</fullName>
    </submittedName>
</protein>
<feature type="compositionally biased region" description="Polar residues" evidence="1">
    <location>
        <begin position="34"/>
        <end position="52"/>
    </location>
</feature>
<evidence type="ECO:0000313" key="3">
    <source>
        <dbReference type="Proteomes" id="UP000532311"/>
    </source>
</evidence>
<keyword evidence="3" id="KW-1185">Reference proteome</keyword>
<sequence>MSPSPLKTPGPGPESGSDAGSEQASCVGSDRHQSSTGTTAAPIESSNVDIGS</sequence>
<evidence type="ECO:0000256" key="1">
    <source>
        <dbReference type="SAM" id="MobiDB-lite"/>
    </source>
</evidence>
<dbReference type="AlphaFoldDB" id="A0A8H5XLS7"/>
<evidence type="ECO:0000313" key="2">
    <source>
        <dbReference type="EMBL" id="KAF5696048.1"/>
    </source>
</evidence>
<feature type="region of interest" description="Disordered" evidence="1">
    <location>
        <begin position="1"/>
        <end position="52"/>
    </location>
</feature>
<proteinExistence type="predicted"/>
<feature type="non-terminal residue" evidence="2">
    <location>
        <position position="52"/>
    </location>
</feature>
<comment type="caution">
    <text evidence="2">The sequence shown here is derived from an EMBL/GenBank/DDBJ whole genome shotgun (WGS) entry which is preliminary data.</text>
</comment>
<organism evidence="2 3">
    <name type="scientific">Fusarium globosum</name>
    <dbReference type="NCBI Taxonomy" id="78864"/>
    <lineage>
        <taxon>Eukaryota</taxon>
        <taxon>Fungi</taxon>
        <taxon>Dikarya</taxon>
        <taxon>Ascomycota</taxon>
        <taxon>Pezizomycotina</taxon>
        <taxon>Sordariomycetes</taxon>
        <taxon>Hypocreomycetidae</taxon>
        <taxon>Hypocreales</taxon>
        <taxon>Nectriaceae</taxon>
        <taxon>Fusarium</taxon>
        <taxon>Fusarium fujikuroi species complex</taxon>
    </lineage>
</organism>
<dbReference type="Proteomes" id="UP000532311">
    <property type="component" value="Unassembled WGS sequence"/>
</dbReference>
<feature type="compositionally biased region" description="Pro residues" evidence="1">
    <location>
        <begin position="1"/>
        <end position="12"/>
    </location>
</feature>